<organism evidence="1 2">
    <name type="scientific">Legionella drancourtii LLAP12</name>
    <dbReference type="NCBI Taxonomy" id="658187"/>
    <lineage>
        <taxon>Bacteria</taxon>
        <taxon>Pseudomonadati</taxon>
        <taxon>Pseudomonadota</taxon>
        <taxon>Gammaproteobacteria</taxon>
        <taxon>Legionellales</taxon>
        <taxon>Legionellaceae</taxon>
        <taxon>Legionella</taxon>
    </lineage>
</organism>
<reference evidence="1 2" key="1">
    <citation type="journal article" date="2011" name="BMC Genomics">
        <title>Insight into cross-talk between intra-amoebal pathogens.</title>
        <authorList>
            <person name="Gimenez G."/>
            <person name="Bertelli C."/>
            <person name="Moliner C."/>
            <person name="Robert C."/>
            <person name="Raoult D."/>
            <person name="Fournier P.E."/>
            <person name="Greub G."/>
        </authorList>
    </citation>
    <scope>NUCLEOTIDE SEQUENCE [LARGE SCALE GENOMIC DNA]</scope>
    <source>
        <strain evidence="1 2">LLAP12</strain>
    </source>
</reference>
<dbReference type="Proteomes" id="UP000002770">
    <property type="component" value="Unassembled WGS sequence"/>
</dbReference>
<evidence type="ECO:0008006" key="3">
    <source>
        <dbReference type="Google" id="ProtNLM"/>
    </source>
</evidence>
<gene>
    <name evidence="1" type="ORF">LDG_7078</name>
</gene>
<accession>G9EP94</accession>
<evidence type="ECO:0000313" key="1">
    <source>
        <dbReference type="EMBL" id="EHL30929.1"/>
    </source>
</evidence>
<name>G9EP94_9GAMM</name>
<dbReference type="InParanoid" id="G9EP94"/>
<dbReference type="HOGENOM" id="CLU_2683326_0_0_6"/>
<proteinExistence type="predicted"/>
<dbReference type="RefSeq" id="WP_006870999.1">
    <property type="nucleotide sequence ID" value="NZ_JH413822.1"/>
</dbReference>
<keyword evidence="2" id="KW-1185">Reference proteome</keyword>
<dbReference type="SUPFAM" id="SSF55729">
    <property type="entry name" value="Acyl-CoA N-acyltransferases (Nat)"/>
    <property type="match status" value="1"/>
</dbReference>
<dbReference type="AlphaFoldDB" id="G9EP94"/>
<dbReference type="EMBL" id="JH413822">
    <property type="protein sequence ID" value="EHL30929.1"/>
    <property type="molecule type" value="Genomic_DNA"/>
</dbReference>
<dbReference type="eggNOG" id="COG1670">
    <property type="taxonomic scope" value="Bacteria"/>
</dbReference>
<dbReference type="Gene3D" id="3.40.630.30">
    <property type="match status" value="1"/>
</dbReference>
<evidence type="ECO:0000313" key="2">
    <source>
        <dbReference type="Proteomes" id="UP000002770"/>
    </source>
</evidence>
<protein>
    <recommendedName>
        <fullName evidence="3">N-acetyltransferase domain-containing protein</fullName>
    </recommendedName>
</protein>
<dbReference type="STRING" id="658187.LDG_7078"/>
<dbReference type="InterPro" id="IPR016181">
    <property type="entry name" value="Acyl_CoA_acyltransferase"/>
</dbReference>
<sequence>MEYGFKRCSLKEIVSFTVPANVRSIRVMEKIGLKRDLDGDFAHPKLANDHPLSQHILYRLSAAEYFNRKINEQHRIHH</sequence>